<organism evidence="2 3">
    <name type="scientific">Asterophora parasitica</name>
    <dbReference type="NCBI Taxonomy" id="117018"/>
    <lineage>
        <taxon>Eukaryota</taxon>
        <taxon>Fungi</taxon>
        <taxon>Dikarya</taxon>
        <taxon>Basidiomycota</taxon>
        <taxon>Agaricomycotina</taxon>
        <taxon>Agaricomycetes</taxon>
        <taxon>Agaricomycetidae</taxon>
        <taxon>Agaricales</taxon>
        <taxon>Tricholomatineae</taxon>
        <taxon>Lyophyllaceae</taxon>
        <taxon>Asterophora</taxon>
    </lineage>
</organism>
<evidence type="ECO:0000256" key="1">
    <source>
        <dbReference type="SAM" id="MobiDB-lite"/>
    </source>
</evidence>
<evidence type="ECO:0000313" key="3">
    <source>
        <dbReference type="Proteomes" id="UP000775547"/>
    </source>
</evidence>
<protein>
    <submittedName>
        <fullName evidence="2">Uncharacterized protein</fullName>
    </submittedName>
</protein>
<keyword evidence="3" id="KW-1185">Reference proteome</keyword>
<dbReference type="AlphaFoldDB" id="A0A9P7G5S5"/>
<dbReference type="OrthoDB" id="2911012at2759"/>
<proteinExistence type="predicted"/>
<sequence>MAAGMKSPVHAFMKPVSKSILKRPVPLPLSPNAIPFAASFSVVMNSSHLSPHVHFPSSPTMASMRSAHSPNTYDRTAIVVSPRSAGLSSWAKIVSPSMTNAFKLLDPPKRRLSTAAAAAATRPVQNTHLTVPQFEDPRSPKPYKAREGISFDELTIYVPRGAEDLGKALSSYPRSPYPSAPIEEDGAFNEEQRGRGTNRTIETLQPPPRARSLENTTKRRQNIGPMASPLKHDFLTPVGETPRVTVTKPAPLALEGDSLSQEFWQSMSLEEESESAYMTANEMLEGVMSPAPVGVTFGDKDGSLWSPRIPKKVVRRGLRARAELPMLSPAQRIAFSKGMVASPSPNDPFAAFPSFSVALANGMDGVITYPPRARVERA</sequence>
<gene>
    <name evidence="2" type="ORF">DXG03_009112</name>
</gene>
<dbReference type="Proteomes" id="UP000775547">
    <property type="component" value="Unassembled WGS sequence"/>
</dbReference>
<comment type="caution">
    <text evidence="2">The sequence shown here is derived from an EMBL/GenBank/DDBJ whole genome shotgun (WGS) entry which is preliminary data.</text>
</comment>
<reference evidence="2" key="1">
    <citation type="submission" date="2020-07" db="EMBL/GenBank/DDBJ databases">
        <authorList>
            <person name="Nieuwenhuis M."/>
            <person name="Van De Peppel L.J.J."/>
        </authorList>
    </citation>
    <scope>NUCLEOTIDE SEQUENCE</scope>
    <source>
        <strain evidence="2">AP01</strain>
        <tissue evidence="2">Mycelium</tissue>
    </source>
</reference>
<reference evidence="2" key="2">
    <citation type="submission" date="2021-10" db="EMBL/GenBank/DDBJ databases">
        <title>Phylogenomics reveals ancestral predisposition of the termite-cultivated fungus Termitomyces towards a domesticated lifestyle.</title>
        <authorList>
            <person name="Auxier B."/>
            <person name="Grum-Grzhimaylo A."/>
            <person name="Cardenas M.E."/>
            <person name="Lodge J.D."/>
            <person name="Laessoe T."/>
            <person name="Pedersen O."/>
            <person name="Smith M.E."/>
            <person name="Kuyper T.W."/>
            <person name="Franco-Molano E.A."/>
            <person name="Baroni T.J."/>
            <person name="Aanen D.K."/>
        </authorList>
    </citation>
    <scope>NUCLEOTIDE SEQUENCE</scope>
    <source>
        <strain evidence="2">AP01</strain>
        <tissue evidence="2">Mycelium</tissue>
    </source>
</reference>
<name>A0A9P7G5S5_9AGAR</name>
<accession>A0A9P7G5S5</accession>
<dbReference type="EMBL" id="JABCKV010000083">
    <property type="protein sequence ID" value="KAG5644093.1"/>
    <property type="molecule type" value="Genomic_DNA"/>
</dbReference>
<evidence type="ECO:0000313" key="2">
    <source>
        <dbReference type="EMBL" id="KAG5644093.1"/>
    </source>
</evidence>
<feature type="region of interest" description="Disordered" evidence="1">
    <location>
        <begin position="176"/>
        <end position="211"/>
    </location>
</feature>